<dbReference type="AlphaFoldDB" id="A0A6G8PZI1"/>
<feature type="transmembrane region" description="Helical" evidence="1">
    <location>
        <begin position="12"/>
        <end position="36"/>
    </location>
</feature>
<gene>
    <name evidence="2" type="ORF">GBA65_14815</name>
</gene>
<reference evidence="2 3" key="1">
    <citation type="submission" date="2019-10" db="EMBL/GenBank/DDBJ databases">
        <title>Rubrobacter sp nov SCSIO 52915 isolated from a deep-sea sediment in the South China Sea.</title>
        <authorList>
            <person name="Chen R.W."/>
        </authorList>
    </citation>
    <scope>NUCLEOTIDE SEQUENCE [LARGE SCALE GENOMIC DNA]</scope>
    <source>
        <strain evidence="2 3">SCSIO 52915</strain>
    </source>
</reference>
<evidence type="ECO:0000256" key="1">
    <source>
        <dbReference type="SAM" id="Phobius"/>
    </source>
</evidence>
<dbReference type="RefSeq" id="WP_166397248.1">
    <property type="nucleotide sequence ID" value="NZ_CP045121.1"/>
</dbReference>
<dbReference type="EMBL" id="CP045121">
    <property type="protein sequence ID" value="QIN79578.1"/>
    <property type="molecule type" value="Genomic_DNA"/>
</dbReference>
<dbReference type="KEGG" id="rmar:GBA65_14815"/>
<sequence length="97" mass="10483">MRNINWDGISPSLAGMLRGLVHAVVLAAVSAVVLYVSTPENVPNGFSVYVPLILAVLDFVKRTVEGGLDEGRLSGGIAVHRPAKDELYRCHGQRRES</sequence>
<protein>
    <submittedName>
        <fullName evidence="2">Uncharacterized protein</fullName>
    </submittedName>
</protein>
<organism evidence="2 3">
    <name type="scientific">Rubrobacter marinus</name>
    <dbReference type="NCBI Taxonomy" id="2653852"/>
    <lineage>
        <taxon>Bacteria</taxon>
        <taxon>Bacillati</taxon>
        <taxon>Actinomycetota</taxon>
        <taxon>Rubrobacteria</taxon>
        <taxon>Rubrobacterales</taxon>
        <taxon>Rubrobacteraceae</taxon>
        <taxon>Rubrobacter</taxon>
    </lineage>
</organism>
<keyword evidence="1" id="KW-0472">Membrane</keyword>
<evidence type="ECO:0000313" key="2">
    <source>
        <dbReference type="EMBL" id="QIN79578.1"/>
    </source>
</evidence>
<dbReference type="Proteomes" id="UP000502706">
    <property type="component" value="Chromosome"/>
</dbReference>
<keyword evidence="3" id="KW-1185">Reference proteome</keyword>
<accession>A0A6G8PZI1</accession>
<keyword evidence="1" id="KW-0812">Transmembrane</keyword>
<evidence type="ECO:0000313" key="3">
    <source>
        <dbReference type="Proteomes" id="UP000502706"/>
    </source>
</evidence>
<keyword evidence="1" id="KW-1133">Transmembrane helix</keyword>
<proteinExistence type="predicted"/>
<name>A0A6G8PZI1_9ACTN</name>